<evidence type="ECO:0000256" key="5">
    <source>
        <dbReference type="HAMAP-Rule" id="MF_00845"/>
    </source>
</evidence>
<keyword evidence="2 5" id="KW-0274">FAD</keyword>
<dbReference type="HAMAP" id="MF_00845">
    <property type="entry name" value="TetX_monooxygenase"/>
    <property type="match status" value="1"/>
</dbReference>
<gene>
    <name evidence="7" type="ORF">FBZ90_10647</name>
</gene>
<keyword evidence="1 5" id="KW-0285">Flavoprotein</keyword>
<evidence type="ECO:0000259" key="6">
    <source>
        <dbReference type="Pfam" id="PF01494"/>
    </source>
</evidence>
<dbReference type="AlphaFoldDB" id="A0A560H8I1"/>
<dbReference type="InterPro" id="IPR043683">
    <property type="entry name" value="TetX_monooxygenase"/>
</dbReference>
<dbReference type="EMBL" id="VITR01000006">
    <property type="protein sequence ID" value="TWB42451.1"/>
    <property type="molecule type" value="Genomic_DNA"/>
</dbReference>
<feature type="domain" description="FAD-binding" evidence="6">
    <location>
        <begin position="4"/>
        <end position="164"/>
    </location>
</feature>
<dbReference type="GO" id="GO:0005737">
    <property type="term" value="C:cytoplasm"/>
    <property type="evidence" value="ECO:0007669"/>
    <property type="project" value="UniProtKB-SubCell"/>
</dbReference>
<keyword evidence="5" id="KW-0521">NADP</keyword>
<organism evidence="7 8">
    <name type="scientific">Nitrospirillum amazonense</name>
    <dbReference type="NCBI Taxonomy" id="28077"/>
    <lineage>
        <taxon>Bacteria</taxon>
        <taxon>Pseudomonadati</taxon>
        <taxon>Pseudomonadota</taxon>
        <taxon>Alphaproteobacteria</taxon>
        <taxon>Rhodospirillales</taxon>
        <taxon>Azospirillaceae</taxon>
        <taxon>Nitrospirillum</taxon>
    </lineage>
</organism>
<evidence type="ECO:0000313" key="8">
    <source>
        <dbReference type="Proteomes" id="UP000315751"/>
    </source>
</evidence>
<evidence type="ECO:0000313" key="7">
    <source>
        <dbReference type="EMBL" id="TWB42451.1"/>
    </source>
</evidence>
<dbReference type="GO" id="GO:0004497">
    <property type="term" value="F:monooxygenase activity"/>
    <property type="evidence" value="ECO:0007669"/>
    <property type="project" value="UniProtKB-UniRule"/>
</dbReference>
<protein>
    <recommendedName>
        <fullName evidence="5">Flavin-dependent monooxygenase</fullName>
    </recommendedName>
    <alternativeName>
        <fullName evidence="5">TetX monooxygenase</fullName>
        <shortName evidence="5">TetX</shortName>
        <ecNumber evidence="5">1.14.13.-</ecNumber>
    </alternativeName>
</protein>
<comment type="function">
    <text evidence="5">An FAD-requiring monooxygenase active on some tetracycline antibiotic derivatives, which leads to their inactivation. Hydroxylates carbon 11a of tetracycline and some analogs.</text>
</comment>
<evidence type="ECO:0000256" key="3">
    <source>
        <dbReference type="ARBA" id="ARBA00023002"/>
    </source>
</evidence>
<feature type="binding site" evidence="5">
    <location>
        <position position="295"/>
    </location>
    <ligand>
        <name>FAD</name>
        <dbReference type="ChEBI" id="CHEBI:57692"/>
    </ligand>
</feature>
<dbReference type="PANTHER" id="PTHR46972:SF1">
    <property type="entry name" value="FAD DEPENDENT OXIDOREDUCTASE DOMAIN-CONTAINING PROTEIN"/>
    <property type="match status" value="1"/>
</dbReference>
<dbReference type="GO" id="GO:0071949">
    <property type="term" value="F:FAD binding"/>
    <property type="evidence" value="ECO:0007669"/>
    <property type="project" value="InterPro"/>
</dbReference>
<feature type="binding site" evidence="5">
    <location>
        <position position="47"/>
    </location>
    <ligand>
        <name>FAD</name>
        <dbReference type="ChEBI" id="CHEBI:57692"/>
    </ligand>
</feature>
<comment type="catalytic activity">
    <reaction evidence="5">
        <text>a tetracycline + NADPH + O2 + H(+) = an 11a-hydroxytetracycline + NADP(+) + H2O</text>
        <dbReference type="Rhea" id="RHEA:61444"/>
        <dbReference type="ChEBI" id="CHEBI:15377"/>
        <dbReference type="ChEBI" id="CHEBI:15378"/>
        <dbReference type="ChEBI" id="CHEBI:15379"/>
        <dbReference type="ChEBI" id="CHEBI:57783"/>
        <dbReference type="ChEBI" id="CHEBI:58349"/>
        <dbReference type="ChEBI" id="CHEBI:144644"/>
        <dbReference type="ChEBI" id="CHEBI:144645"/>
    </reaction>
</comment>
<name>A0A560H8I1_9PROT</name>
<dbReference type="SUPFAM" id="SSF51905">
    <property type="entry name" value="FAD/NAD(P)-binding domain"/>
    <property type="match status" value="1"/>
</dbReference>
<dbReference type="Pfam" id="PF01494">
    <property type="entry name" value="FAD_binding_3"/>
    <property type="match status" value="2"/>
</dbReference>
<evidence type="ECO:0000256" key="4">
    <source>
        <dbReference type="ARBA" id="ARBA00023033"/>
    </source>
</evidence>
<comment type="subcellular location">
    <subcellularLocation>
        <location evidence="5">Cytoplasm</location>
    </subcellularLocation>
</comment>
<keyword evidence="8" id="KW-1185">Reference proteome</keyword>
<feature type="domain" description="FAD-binding" evidence="6">
    <location>
        <begin position="289"/>
        <end position="343"/>
    </location>
</feature>
<keyword evidence="5" id="KW-0547">Nucleotide-binding</keyword>
<accession>A0A560H8I1</accession>
<comment type="cofactor">
    <cofactor evidence="5">
        <name>FAD</name>
        <dbReference type="ChEBI" id="CHEBI:57692"/>
    </cofactor>
</comment>
<comment type="domain">
    <text evidence="5">Consists of an N-terminal FAD-binding domain with a Rossman fold and a C-terminal substrate-binding domain.</text>
</comment>
<proteinExistence type="inferred from homology"/>
<dbReference type="EC" id="1.14.13.-" evidence="5"/>
<dbReference type="Proteomes" id="UP000315751">
    <property type="component" value="Unassembled WGS sequence"/>
</dbReference>
<dbReference type="OrthoDB" id="4230779at2"/>
<reference evidence="7 8" key="1">
    <citation type="submission" date="2019-06" db="EMBL/GenBank/DDBJ databases">
        <title>Genomic Encyclopedia of Type Strains, Phase IV (KMG-V): Genome sequencing to study the core and pangenomes of soil and plant-associated prokaryotes.</title>
        <authorList>
            <person name="Whitman W."/>
        </authorList>
    </citation>
    <scope>NUCLEOTIDE SEQUENCE [LARGE SCALE GENOMIC DNA]</scope>
    <source>
        <strain evidence="7 8">BR 11622</strain>
    </source>
</reference>
<dbReference type="PRINTS" id="PR00420">
    <property type="entry name" value="RNGMNOXGNASE"/>
</dbReference>
<keyword evidence="5" id="KW-0963">Cytoplasm</keyword>
<dbReference type="PANTHER" id="PTHR46972">
    <property type="entry name" value="MONOOXYGENASE ASQM-RELATED"/>
    <property type="match status" value="1"/>
</dbReference>
<feature type="binding site" evidence="5">
    <location>
        <position position="103"/>
    </location>
    <ligand>
        <name>FAD</name>
        <dbReference type="ChEBI" id="CHEBI:57692"/>
    </ligand>
</feature>
<dbReference type="GO" id="GO:0046677">
    <property type="term" value="P:response to antibiotic"/>
    <property type="evidence" value="ECO:0007669"/>
    <property type="project" value="InterPro"/>
</dbReference>
<comment type="caution">
    <text evidence="7">The sequence shown here is derived from an EMBL/GenBank/DDBJ whole genome shotgun (WGS) entry which is preliminary data.</text>
</comment>
<sequence length="378" mass="39263">MTPSVTIVGAGLGGLVLARALHLNGIPAIVYEAEASAGARTQGGMLDIHERDGQMALKAAGLFDQFRALIHLGGEASRVLDPQCRVLLDQPDDGTGGRPEVLRGELRRILLDGLPAGTIRWGRKLANAKGLGDGRHALTFTDGSTVTTDLLVGADGAWSKVRPLLLDATPAYVGATFIDTYLFDADARYPATAQAVGGGGMFALTPGRGIFAHREPGGTLHAYIGLRRPAEWIAAIDFGNAAAAKARIAAEFAGWAPALTTLITHSDTPPVPRLLHTLPSDHRWNRVPGVTLLGDAAHLAPPAGEGANLAMLDGAELAQAIVANPGDVEAALATYEAALFPRSHAAAAGAHHILDLCLGDSAPFGLLDFFTGAFSRGE</sequence>
<comment type="similarity">
    <text evidence="5">Belongs to the aromatic-ring hydroxylase family. TetX subfamily.</text>
</comment>
<evidence type="ECO:0000256" key="2">
    <source>
        <dbReference type="ARBA" id="ARBA00022827"/>
    </source>
</evidence>
<dbReference type="InterPro" id="IPR002938">
    <property type="entry name" value="FAD-bd"/>
</dbReference>
<keyword evidence="4 5" id="KW-0503">Monooxygenase</keyword>
<dbReference type="InterPro" id="IPR036188">
    <property type="entry name" value="FAD/NAD-bd_sf"/>
</dbReference>
<dbReference type="Gene3D" id="3.50.50.60">
    <property type="entry name" value="FAD/NAD(P)-binding domain"/>
    <property type="match status" value="1"/>
</dbReference>
<evidence type="ECO:0000256" key="1">
    <source>
        <dbReference type="ARBA" id="ARBA00022630"/>
    </source>
</evidence>
<comment type="subunit">
    <text evidence="5">Monomer.</text>
</comment>
<keyword evidence="3 5" id="KW-0560">Oxidoreductase</keyword>
<feature type="binding site" evidence="5">
    <location>
        <position position="40"/>
    </location>
    <ligand>
        <name>NADPH</name>
        <dbReference type="ChEBI" id="CHEBI:57783"/>
    </ligand>
</feature>